<reference evidence="1" key="1">
    <citation type="submission" date="2023-07" db="EMBL/GenBank/DDBJ databases">
        <title>A collection of bacterial strains from the Burkholderia cepacia Research Laboratory and Repository.</title>
        <authorList>
            <person name="Lipuma J."/>
            <person name="Spilker T."/>
            <person name="Caverly L."/>
        </authorList>
    </citation>
    <scope>NUCLEOTIDE SEQUENCE</scope>
    <source>
        <strain evidence="1">AU44979</strain>
    </source>
</reference>
<gene>
    <name evidence="1" type="ORF">QZM56_38035</name>
</gene>
<dbReference type="RefSeq" id="WP_224756090.1">
    <property type="nucleotide sequence ID" value="NZ_CADEUY010000015.1"/>
</dbReference>
<evidence type="ECO:0000313" key="2">
    <source>
        <dbReference type="Proteomes" id="UP001172109"/>
    </source>
</evidence>
<sequence>MKRVFDFFHRYSQMVIRQDNFGVHKVSELLLVLHINGCFAPEPDWLAQNHSGTQNLLELQAQRRGHAFSQEVPHPLENVKVSIG</sequence>
<dbReference type="Proteomes" id="UP001172109">
    <property type="component" value="Unassembled WGS sequence"/>
</dbReference>
<name>A0AAP4RB39_9BURK</name>
<dbReference type="AlphaFoldDB" id="A0AAP4RB39"/>
<dbReference type="EMBL" id="JAUJQS010000050">
    <property type="protein sequence ID" value="MDN7570290.1"/>
    <property type="molecule type" value="Genomic_DNA"/>
</dbReference>
<protein>
    <submittedName>
        <fullName evidence="1">Uncharacterized protein</fullName>
    </submittedName>
</protein>
<proteinExistence type="predicted"/>
<evidence type="ECO:0000313" key="1">
    <source>
        <dbReference type="EMBL" id="MDN7570290.1"/>
    </source>
</evidence>
<comment type="caution">
    <text evidence="1">The sequence shown here is derived from an EMBL/GenBank/DDBJ whole genome shotgun (WGS) entry which is preliminary data.</text>
</comment>
<organism evidence="1 2">
    <name type="scientific">Burkholderia contaminans</name>
    <dbReference type="NCBI Taxonomy" id="488447"/>
    <lineage>
        <taxon>Bacteria</taxon>
        <taxon>Pseudomonadati</taxon>
        <taxon>Pseudomonadota</taxon>
        <taxon>Betaproteobacteria</taxon>
        <taxon>Burkholderiales</taxon>
        <taxon>Burkholderiaceae</taxon>
        <taxon>Burkholderia</taxon>
        <taxon>Burkholderia cepacia complex</taxon>
    </lineage>
</organism>
<accession>A0AAP4RB39</accession>